<keyword evidence="1" id="KW-0808">Transferase</keyword>
<keyword evidence="1" id="KW-0119">Carbohydrate metabolism</keyword>
<comment type="pathway">
    <text evidence="1">Amino-sugar metabolism; 1,6-anhydro-N-acetylmuramate degradation.</text>
</comment>
<dbReference type="InterPro" id="IPR005338">
    <property type="entry name" value="Anhydro_N_Ac-Mur_kinase"/>
</dbReference>
<organism evidence="2 3">
    <name type="scientific">Thermoflavimicrobium daqui</name>
    <dbReference type="NCBI Taxonomy" id="2137476"/>
    <lineage>
        <taxon>Bacteria</taxon>
        <taxon>Bacillati</taxon>
        <taxon>Bacillota</taxon>
        <taxon>Bacilli</taxon>
        <taxon>Bacillales</taxon>
        <taxon>Thermoactinomycetaceae</taxon>
        <taxon>Thermoflavimicrobium</taxon>
    </lineage>
</organism>
<gene>
    <name evidence="1" type="primary">anmK</name>
    <name evidence="2" type="ORF">DL897_17785</name>
</gene>
<evidence type="ECO:0000256" key="1">
    <source>
        <dbReference type="HAMAP-Rule" id="MF_01270"/>
    </source>
</evidence>
<dbReference type="GO" id="GO:0005524">
    <property type="term" value="F:ATP binding"/>
    <property type="evidence" value="ECO:0007669"/>
    <property type="project" value="UniProtKB-UniRule"/>
</dbReference>
<dbReference type="InterPro" id="IPR043129">
    <property type="entry name" value="ATPase_NBD"/>
</dbReference>
<comment type="similarity">
    <text evidence="1">Belongs to the anhydro-N-acetylmuramic acid kinase family.</text>
</comment>
<keyword evidence="3" id="KW-1185">Reference proteome</keyword>
<dbReference type="HAMAP" id="MF_01270">
    <property type="entry name" value="AnhMurNAc_kinase"/>
    <property type="match status" value="1"/>
</dbReference>
<protein>
    <recommendedName>
        <fullName evidence="1">Anhydro-N-acetylmuramic acid kinase</fullName>
        <ecNumber evidence="1">2.7.1.170</ecNumber>
    </recommendedName>
    <alternativeName>
        <fullName evidence="1">AnhMurNAc kinase</fullName>
    </alternativeName>
</protein>
<dbReference type="Pfam" id="PF03702">
    <property type="entry name" value="AnmK"/>
    <property type="match status" value="1"/>
</dbReference>
<sequence length="373" mass="41205">MSGTSLDGIDAVLVEINGNAFTTKLQLHEFITWPIPEEIKLEIQDCFSIERSSVQLITSLNFKMGYLFAEAVKQVCNQARIPLTQLDFIASHGQTVFHIPTSFNRYTRSTLQLGEPAVIAYETRTQVVSNFRTMDMAAGGEGAPLVPYSEFLLYRSNRGRIIQNIGGIANATVIKADANLEDVIAFDTGPGNMIIDEMCKRYTGKSYDTDGQLATKGKVQPQLLDECMQHPFIRQPPPKSTGREMFGSEYVLSLLNQWRHLSIEDLLATMTMFTARSIVDNYKRFIFPTYSIQEVILGGGGAYNATLVKMIKQLLPNQQVLTQEDLGFSSAAKEAIAMVILANETLHGQPSNVIGATGAKRPVILGNITPVPF</sequence>
<comment type="caution">
    <text evidence="2">The sequence shown here is derived from an EMBL/GenBank/DDBJ whole genome shotgun (WGS) entry which is preliminary data.</text>
</comment>
<dbReference type="GO" id="GO:0006040">
    <property type="term" value="P:amino sugar metabolic process"/>
    <property type="evidence" value="ECO:0007669"/>
    <property type="project" value="InterPro"/>
</dbReference>
<dbReference type="SUPFAM" id="SSF53067">
    <property type="entry name" value="Actin-like ATPase domain"/>
    <property type="match status" value="1"/>
</dbReference>
<dbReference type="PANTHER" id="PTHR30605:SF0">
    <property type="entry name" value="ANHYDRO-N-ACETYLMURAMIC ACID KINASE"/>
    <property type="match status" value="1"/>
</dbReference>
<reference evidence="2 3" key="1">
    <citation type="submission" date="2018-06" db="EMBL/GenBank/DDBJ databases">
        <title>Thermoflavimicrobium daqus sp. nov., a thermophilic microbe isolated from Moutai-flavour Daqu.</title>
        <authorList>
            <person name="Wang X."/>
            <person name="Zhou H."/>
        </authorList>
    </citation>
    <scope>NUCLEOTIDE SEQUENCE [LARGE SCALE GENOMIC DNA]</scope>
    <source>
        <strain evidence="2 3">FBKL4.011</strain>
    </source>
</reference>
<dbReference type="Proteomes" id="UP000251213">
    <property type="component" value="Unassembled WGS sequence"/>
</dbReference>
<name>A0A364K0E7_9BACL</name>
<dbReference type="UniPathway" id="UPA00343"/>
<dbReference type="GO" id="GO:0009254">
    <property type="term" value="P:peptidoglycan turnover"/>
    <property type="evidence" value="ECO:0007669"/>
    <property type="project" value="UniProtKB-UniRule"/>
</dbReference>
<dbReference type="GO" id="GO:0016773">
    <property type="term" value="F:phosphotransferase activity, alcohol group as acceptor"/>
    <property type="evidence" value="ECO:0007669"/>
    <property type="project" value="UniProtKB-UniRule"/>
</dbReference>
<evidence type="ECO:0000313" key="2">
    <source>
        <dbReference type="EMBL" id="RAL20817.1"/>
    </source>
</evidence>
<dbReference type="Gene3D" id="3.30.420.40">
    <property type="match status" value="2"/>
</dbReference>
<keyword evidence="1" id="KW-0547">Nucleotide-binding</keyword>
<evidence type="ECO:0000313" key="3">
    <source>
        <dbReference type="Proteomes" id="UP000251213"/>
    </source>
</evidence>
<comment type="function">
    <text evidence="1">Catalyzes the specific phosphorylation of 1,6-anhydro-N-acetylmuramic acid (anhMurNAc) with the simultaneous cleavage of the 1,6-anhydro ring, generating MurNAc-6-P. Is required for the utilization of anhMurNAc either imported from the medium or derived from its own cell wall murein, and thus plays a role in cell wall recycling.</text>
</comment>
<dbReference type="GO" id="GO:0016301">
    <property type="term" value="F:kinase activity"/>
    <property type="evidence" value="ECO:0007669"/>
    <property type="project" value="UniProtKB-KW"/>
</dbReference>
<dbReference type="UniPathway" id="UPA00544"/>
<reference evidence="2 3" key="2">
    <citation type="submission" date="2018-06" db="EMBL/GenBank/DDBJ databases">
        <authorList>
            <person name="Zhirakovskaya E."/>
        </authorList>
    </citation>
    <scope>NUCLEOTIDE SEQUENCE [LARGE SCALE GENOMIC DNA]</scope>
    <source>
        <strain evidence="2 3">FBKL4.011</strain>
    </source>
</reference>
<keyword evidence="1" id="KW-0067">ATP-binding</keyword>
<comment type="catalytic activity">
    <reaction evidence="1">
        <text>1,6-anhydro-N-acetyl-beta-muramate + ATP + H2O = N-acetyl-D-muramate 6-phosphate + ADP + H(+)</text>
        <dbReference type="Rhea" id="RHEA:24952"/>
        <dbReference type="ChEBI" id="CHEBI:15377"/>
        <dbReference type="ChEBI" id="CHEBI:15378"/>
        <dbReference type="ChEBI" id="CHEBI:30616"/>
        <dbReference type="ChEBI" id="CHEBI:58690"/>
        <dbReference type="ChEBI" id="CHEBI:58722"/>
        <dbReference type="ChEBI" id="CHEBI:456216"/>
        <dbReference type="EC" id="2.7.1.170"/>
    </reaction>
</comment>
<dbReference type="NCBIfam" id="NF007142">
    <property type="entry name" value="PRK09585.2-1"/>
    <property type="match status" value="1"/>
</dbReference>
<dbReference type="EC" id="2.7.1.170" evidence="1"/>
<comment type="pathway">
    <text evidence="1">Cell wall biogenesis; peptidoglycan recycling.</text>
</comment>
<proteinExistence type="inferred from homology"/>
<dbReference type="GO" id="GO:0097175">
    <property type="term" value="P:1,6-anhydro-N-acetyl-beta-muramic acid catabolic process"/>
    <property type="evidence" value="ECO:0007669"/>
    <property type="project" value="UniProtKB-UniRule"/>
</dbReference>
<dbReference type="PANTHER" id="PTHR30605">
    <property type="entry name" value="ANHYDRO-N-ACETYLMURAMIC ACID KINASE"/>
    <property type="match status" value="1"/>
</dbReference>
<keyword evidence="1 2" id="KW-0418">Kinase</keyword>
<dbReference type="EMBL" id="QJKK01000027">
    <property type="protein sequence ID" value="RAL20817.1"/>
    <property type="molecule type" value="Genomic_DNA"/>
</dbReference>
<dbReference type="CDD" id="cd24050">
    <property type="entry name" value="ASKHA_NBD_ANMK"/>
    <property type="match status" value="1"/>
</dbReference>
<accession>A0A364K0E7</accession>
<dbReference type="OrthoDB" id="9763949at2"/>
<feature type="binding site" evidence="1">
    <location>
        <begin position="3"/>
        <end position="10"/>
    </location>
    <ligand>
        <name>ATP</name>
        <dbReference type="ChEBI" id="CHEBI:30616"/>
    </ligand>
</feature>
<dbReference type="NCBIfam" id="NF007148">
    <property type="entry name" value="PRK09585.3-2"/>
    <property type="match status" value="1"/>
</dbReference>
<dbReference type="AlphaFoldDB" id="A0A364K0E7"/>